<dbReference type="InterPro" id="IPR001680">
    <property type="entry name" value="WD40_rpt"/>
</dbReference>
<feature type="region of interest" description="Disordered" evidence="4">
    <location>
        <begin position="375"/>
        <end position="400"/>
    </location>
</feature>
<dbReference type="PANTHER" id="PTHR15574:SF39">
    <property type="entry name" value="DDB1- AND CUL4-ASSOCIATED FACTOR 6"/>
    <property type="match status" value="1"/>
</dbReference>
<accession>A0A813ML91</accession>
<dbReference type="Gene3D" id="2.130.10.10">
    <property type="entry name" value="YVTN repeat-like/Quinoprotein amine dehydrogenase"/>
    <property type="match status" value="2"/>
</dbReference>
<dbReference type="Pfam" id="PF00400">
    <property type="entry name" value="WD40"/>
    <property type="match status" value="3"/>
</dbReference>
<dbReference type="AlphaFoldDB" id="A0A813ML91"/>
<dbReference type="SMART" id="SM00320">
    <property type="entry name" value="WD40"/>
    <property type="match status" value="7"/>
</dbReference>
<evidence type="ECO:0000256" key="1">
    <source>
        <dbReference type="ARBA" id="ARBA00022574"/>
    </source>
</evidence>
<organism evidence="5 6">
    <name type="scientific">Brachionus calyciflorus</name>
    <dbReference type="NCBI Taxonomy" id="104777"/>
    <lineage>
        <taxon>Eukaryota</taxon>
        <taxon>Metazoa</taxon>
        <taxon>Spiralia</taxon>
        <taxon>Gnathifera</taxon>
        <taxon>Rotifera</taxon>
        <taxon>Eurotatoria</taxon>
        <taxon>Monogononta</taxon>
        <taxon>Pseudotrocha</taxon>
        <taxon>Ploima</taxon>
        <taxon>Brachionidae</taxon>
        <taxon>Brachionus</taxon>
    </lineage>
</organism>
<keyword evidence="1 3" id="KW-0853">WD repeat</keyword>
<keyword evidence="2" id="KW-0677">Repeat</keyword>
<evidence type="ECO:0000313" key="6">
    <source>
        <dbReference type="Proteomes" id="UP000663879"/>
    </source>
</evidence>
<evidence type="ECO:0000313" key="5">
    <source>
        <dbReference type="EMBL" id="CAF0724169.1"/>
    </source>
</evidence>
<name>A0A813ML91_9BILA</name>
<evidence type="ECO:0000256" key="4">
    <source>
        <dbReference type="SAM" id="MobiDB-lite"/>
    </source>
</evidence>
<dbReference type="GO" id="GO:0005737">
    <property type="term" value="C:cytoplasm"/>
    <property type="evidence" value="ECO:0007669"/>
    <property type="project" value="TreeGrafter"/>
</dbReference>
<dbReference type="PANTHER" id="PTHR15574">
    <property type="entry name" value="WD REPEAT DOMAIN-CONTAINING FAMILY"/>
    <property type="match status" value="1"/>
</dbReference>
<feature type="repeat" description="WD" evidence="3">
    <location>
        <begin position="491"/>
        <end position="523"/>
    </location>
</feature>
<dbReference type="InterPro" id="IPR045151">
    <property type="entry name" value="DCAF8"/>
</dbReference>
<dbReference type="Proteomes" id="UP000663879">
    <property type="component" value="Unassembled WGS sequence"/>
</dbReference>
<comment type="caution">
    <text evidence="5">The sequence shown here is derived from an EMBL/GenBank/DDBJ whole genome shotgun (WGS) entry which is preliminary data.</text>
</comment>
<feature type="compositionally biased region" description="Basic and acidic residues" evidence="4">
    <location>
        <begin position="390"/>
        <end position="400"/>
    </location>
</feature>
<dbReference type="OrthoDB" id="4869960at2759"/>
<dbReference type="InterPro" id="IPR036322">
    <property type="entry name" value="WD40_repeat_dom_sf"/>
</dbReference>
<gene>
    <name evidence="5" type="ORF">OXX778_LOCUS2398</name>
</gene>
<dbReference type="InterPro" id="IPR015943">
    <property type="entry name" value="WD40/YVTN_repeat-like_dom_sf"/>
</dbReference>
<dbReference type="PROSITE" id="PS50082">
    <property type="entry name" value="WD_REPEATS_2"/>
    <property type="match status" value="1"/>
</dbReference>
<proteinExistence type="predicted"/>
<evidence type="ECO:0000256" key="3">
    <source>
        <dbReference type="PROSITE-ProRule" id="PRU00221"/>
    </source>
</evidence>
<feature type="region of interest" description="Disordered" evidence="4">
    <location>
        <begin position="295"/>
        <end position="319"/>
    </location>
</feature>
<keyword evidence="6" id="KW-1185">Reference proteome</keyword>
<evidence type="ECO:0000256" key="2">
    <source>
        <dbReference type="ARBA" id="ARBA00022737"/>
    </source>
</evidence>
<protein>
    <submittedName>
        <fullName evidence="5">Uncharacterized protein</fullName>
    </submittedName>
</protein>
<sequence length="553" mass="62711">MDSKRLLSSQLDNYSYQYFYSLRDNQSLIRRLNIGQKLEFHTGCVNTISWSDRDPSILLSGSDDQNLIISHAFTAKKKELISTNHKSNIFSAKFLPYSNDENIISCSSGGDIYLNNIYSNKSCLFKCHGDKTCYELRACSDSSFVSCGLDGSIKFIDLRSTSKCDQQHSCQEHTLIKNTNGITAITVNPVIPYHLVCAGLDGTLRLYDTRMLSIGSYNLNQSVFDNVNQSAKGLFAVFNPPLSNKDNNPLDGLGPNAKRITSVQYNRTGTEILASYQSDSIYLLDWRDLTDDKELNESQKESQNENSQNSEKRFRIQNDWSDTGPNSMAFNEMSNDDPRAFLARRLGEWFTNLNNTRGLNRSVLNTQNLVTGVEDTTSMNHEEDTNESIENDKAEAEQQQLETDKKKENFMSLTTSFISSRLRAKQAVRLENNIIKSKSSPKVKMILTGHRNARTIIKECNFWGDEYIVSGSDCGHVFFWHKQTGNIVNIIEADKHVVNCVQENPDFPILATSGIDHNVKIWEPTLWCPINNYSKINQCNLSKSCDKIKYMFG</sequence>
<reference evidence="5" key="1">
    <citation type="submission" date="2021-02" db="EMBL/GenBank/DDBJ databases">
        <authorList>
            <person name="Nowell W R."/>
        </authorList>
    </citation>
    <scope>NUCLEOTIDE SEQUENCE</scope>
    <source>
        <strain evidence="5">Ploen Becks lab</strain>
    </source>
</reference>
<dbReference type="SUPFAM" id="SSF50978">
    <property type="entry name" value="WD40 repeat-like"/>
    <property type="match status" value="1"/>
</dbReference>
<dbReference type="GO" id="GO:0045944">
    <property type="term" value="P:positive regulation of transcription by RNA polymerase II"/>
    <property type="evidence" value="ECO:0007669"/>
    <property type="project" value="TreeGrafter"/>
</dbReference>
<dbReference type="GO" id="GO:0080008">
    <property type="term" value="C:Cul4-RING E3 ubiquitin ligase complex"/>
    <property type="evidence" value="ECO:0007669"/>
    <property type="project" value="TreeGrafter"/>
</dbReference>
<dbReference type="EMBL" id="CAJNOC010000185">
    <property type="protein sequence ID" value="CAF0724169.1"/>
    <property type="molecule type" value="Genomic_DNA"/>
</dbReference>